<dbReference type="PANTHER" id="PTHR16320:SF24">
    <property type="entry name" value="PHOSPHODIESTERASE, PUTATIVE-RELATED"/>
    <property type="match status" value="1"/>
</dbReference>
<evidence type="ECO:0000256" key="14">
    <source>
        <dbReference type="SAM" id="Phobius"/>
    </source>
</evidence>
<organism evidence="16 17">
    <name type="scientific">Steinernema hermaphroditum</name>
    <dbReference type="NCBI Taxonomy" id="289476"/>
    <lineage>
        <taxon>Eukaryota</taxon>
        <taxon>Metazoa</taxon>
        <taxon>Ecdysozoa</taxon>
        <taxon>Nematoda</taxon>
        <taxon>Chromadorea</taxon>
        <taxon>Rhabditida</taxon>
        <taxon>Tylenchina</taxon>
        <taxon>Panagrolaimomorpha</taxon>
        <taxon>Strongyloidoidea</taxon>
        <taxon>Steinernematidae</taxon>
        <taxon>Steinernema</taxon>
    </lineage>
</organism>
<evidence type="ECO:0000256" key="12">
    <source>
        <dbReference type="ARBA" id="ARBA00023098"/>
    </source>
</evidence>
<dbReference type="EMBL" id="JAUCMV010000002">
    <property type="protein sequence ID" value="KAK0418361.1"/>
    <property type="molecule type" value="Genomic_DNA"/>
</dbReference>
<evidence type="ECO:0000313" key="16">
    <source>
        <dbReference type="EMBL" id="KAK0418361.1"/>
    </source>
</evidence>
<evidence type="ECO:0000256" key="9">
    <source>
        <dbReference type="ARBA" id="ARBA00022842"/>
    </source>
</evidence>
<evidence type="ECO:0000256" key="11">
    <source>
        <dbReference type="ARBA" id="ARBA00022989"/>
    </source>
</evidence>
<dbReference type="InterPro" id="IPR005135">
    <property type="entry name" value="Endo/exonuclease/phosphatase"/>
</dbReference>
<keyword evidence="12" id="KW-0443">Lipid metabolism</keyword>
<keyword evidence="11 14" id="KW-1133">Transmembrane helix</keyword>
<comment type="pathway">
    <text evidence="2">Lipid metabolism; sphingolipid metabolism.</text>
</comment>
<dbReference type="Gene3D" id="3.60.10.10">
    <property type="entry name" value="Endonuclease/exonuclease/phosphatase"/>
    <property type="match status" value="1"/>
</dbReference>
<dbReference type="GO" id="GO:0046872">
    <property type="term" value="F:metal ion binding"/>
    <property type="evidence" value="ECO:0007669"/>
    <property type="project" value="UniProtKB-KW"/>
</dbReference>
<keyword evidence="6 14" id="KW-0812">Transmembrane</keyword>
<keyword evidence="8" id="KW-0378">Hydrolase</keyword>
<comment type="caution">
    <text evidence="16">The sequence shown here is derived from an EMBL/GenBank/DDBJ whole genome shotgun (WGS) entry which is preliminary data.</text>
</comment>
<accession>A0AA39I7D0</accession>
<dbReference type="EC" id="3.1.4.12" evidence="5"/>
<dbReference type="Pfam" id="PF03372">
    <property type="entry name" value="Exo_endo_phos"/>
    <property type="match status" value="1"/>
</dbReference>
<protein>
    <recommendedName>
        <fullName evidence="5">sphingomyelin phosphodiesterase</fullName>
        <ecNumber evidence="5">3.1.4.12</ecNumber>
    </recommendedName>
</protein>
<feature type="transmembrane region" description="Helical" evidence="14">
    <location>
        <begin position="366"/>
        <end position="391"/>
    </location>
</feature>
<feature type="domain" description="Endonuclease/exonuclease/phosphatase" evidence="15">
    <location>
        <begin position="9"/>
        <end position="289"/>
    </location>
</feature>
<dbReference type="GO" id="GO:0016020">
    <property type="term" value="C:membrane"/>
    <property type="evidence" value="ECO:0007669"/>
    <property type="project" value="UniProtKB-SubCell"/>
</dbReference>
<keyword evidence="10" id="KW-0746">Sphingolipid metabolism</keyword>
<evidence type="ECO:0000256" key="3">
    <source>
        <dbReference type="ARBA" id="ARBA00004991"/>
    </source>
</evidence>
<evidence type="ECO:0000256" key="6">
    <source>
        <dbReference type="ARBA" id="ARBA00022692"/>
    </source>
</evidence>
<comment type="similarity">
    <text evidence="4">Belongs to the neutral sphingomyelinase family.</text>
</comment>
<comment type="subcellular location">
    <subcellularLocation>
        <location evidence="1">Membrane</location>
        <topology evidence="1">Multi-pass membrane protein</topology>
    </subcellularLocation>
</comment>
<evidence type="ECO:0000256" key="1">
    <source>
        <dbReference type="ARBA" id="ARBA00004141"/>
    </source>
</evidence>
<dbReference type="InterPro" id="IPR036691">
    <property type="entry name" value="Endo/exonu/phosph_ase_sf"/>
</dbReference>
<feature type="transmembrane region" description="Helical" evidence="14">
    <location>
        <begin position="340"/>
        <end position="360"/>
    </location>
</feature>
<evidence type="ECO:0000313" key="17">
    <source>
        <dbReference type="Proteomes" id="UP001175271"/>
    </source>
</evidence>
<evidence type="ECO:0000256" key="4">
    <source>
        <dbReference type="ARBA" id="ARBA00006335"/>
    </source>
</evidence>
<proteinExistence type="inferred from homology"/>
<evidence type="ECO:0000256" key="5">
    <source>
        <dbReference type="ARBA" id="ARBA00012369"/>
    </source>
</evidence>
<comment type="pathway">
    <text evidence="3">Sphingolipid metabolism.</text>
</comment>
<reference evidence="16" key="1">
    <citation type="submission" date="2023-06" db="EMBL/GenBank/DDBJ databases">
        <title>Genomic analysis of the entomopathogenic nematode Steinernema hermaphroditum.</title>
        <authorList>
            <person name="Schwarz E.M."/>
            <person name="Heppert J.K."/>
            <person name="Baniya A."/>
            <person name="Schwartz H.T."/>
            <person name="Tan C.-H."/>
            <person name="Antoshechkin I."/>
            <person name="Sternberg P.W."/>
            <person name="Goodrich-Blair H."/>
            <person name="Dillman A.R."/>
        </authorList>
    </citation>
    <scope>NUCLEOTIDE SEQUENCE</scope>
    <source>
        <strain evidence="16">PS9179</strain>
        <tissue evidence="16">Whole animal</tissue>
    </source>
</reference>
<evidence type="ECO:0000256" key="13">
    <source>
        <dbReference type="ARBA" id="ARBA00023136"/>
    </source>
</evidence>
<dbReference type="SUPFAM" id="SSF56219">
    <property type="entry name" value="DNase I-like"/>
    <property type="match status" value="1"/>
</dbReference>
<sequence>MSKFLRVVTLNCWALPQPWPIGSKDRKYRLEKLVEALLETEYDVISLQEIWSERDYLSISAALTAVYPYSHYFHSGFTGSGVCVITKHPIVSTLMHRYSLNGFAHHVHRGDWFGGKVVGLVLLAVGDLHVSFYTTHLHAEYNRKNDLFLPHRLSQAFELSQFVRHTEALSDCSILTGDFNIEPEDLGYRLIINNAHLRDSWLERPVTIPLDHNQNQTPFSKNGDSSCKGMTCDRPDNNYTADYLLKEAPQGKRLDYIMFKSGKAKIRLVECENRLGKIPGPKNIDYSDHLGVYSLFEIENGSSSKDIESGEKPKRDMDILNESLNILGEGEMRALWDRRLYLAVCVILLAMIVATIAFEVNFSSSFFTASATIGRFILTLVFGFCLWYGIIGLTMELKALKAAKLSMQQLLND</sequence>
<evidence type="ECO:0000256" key="8">
    <source>
        <dbReference type="ARBA" id="ARBA00022801"/>
    </source>
</evidence>
<evidence type="ECO:0000256" key="2">
    <source>
        <dbReference type="ARBA" id="ARBA00004760"/>
    </source>
</evidence>
<keyword evidence="13 14" id="KW-0472">Membrane</keyword>
<keyword evidence="17" id="KW-1185">Reference proteome</keyword>
<dbReference type="InterPro" id="IPR038772">
    <property type="entry name" value="Sph/SMPD2-like"/>
</dbReference>
<evidence type="ECO:0000256" key="10">
    <source>
        <dbReference type="ARBA" id="ARBA00022919"/>
    </source>
</evidence>
<dbReference type="GO" id="GO:0004767">
    <property type="term" value="F:sphingomyelin phosphodiesterase activity"/>
    <property type="evidence" value="ECO:0007669"/>
    <property type="project" value="UniProtKB-EC"/>
</dbReference>
<dbReference type="GO" id="GO:0006665">
    <property type="term" value="P:sphingolipid metabolic process"/>
    <property type="evidence" value="ECO:0007669"/>
    <property type="project" value="UniProtKB-KW"/>
</dbReference>
<dbReference type="Proteomes" id="UP001175271">
    <property type="component" value="Unassembled WGS sequence"/>
</dbReference>
<name>A0AA39I7D0_9BILA</name>
<keyword evidence="9" id="KW-0460">Magnesium</keyword>
<evidence type="ECO:0000256" key="7">
    <source>
        <dbReference type="ARBA" id="ARBA00022723"/>
    </source>
</evidence>
<dbReference type="AlphaFoldDB" id="A0AA39I7D0"/>
<evidence type="ECO:0000259" key="15">
    <source>
        <dbReference type="Pfam" id="PF03372"/>
    </source>
</evidence>
<dbReference type="PANTHER" id="PTHR16320">
    <property type="entry name" value="SPHINGOMYELINASE FAMILY MEMBER"/>
    <property type="match status" value="1"/>
</dbReference>
<gene>
    <name evidence="16" type="ORF">QR680_013520</name>
</gene>
<keyword evidence="7" id="KW-0479">Metal-binding</keyword>